<gene>
    <name evidence="5" type="ORF">JOF53_003824</name>
</gene>
<feature type="signal peptide" evidence="4">
    <location>
        <begin position="1"/>
        <end position="31"/>
    </location>
</feature>
<dbReference type="Proteomes" id="UP001519363">
    <property type="component" value="Unassembled WGS sequence"/>
</dbReference>
<dbReference type="InterPro" id="IPR001765">
    <property type="entry name" value="Carbonic_anhydrase"/>
</dbReference>
<dbReference type="PANTHER" id="PTHR11002:SF79">
    <property type="entry name" value="CARBONIC ANHYDRASE 2"/>
    <property type="match status" value="1"/>
</dbReference>
<feature type="compositionally biased region" description="Low complexity" evidence="3">
    <location>
        <begin position="33"/>
        <end position="47"/>
    </location>
</feature>
<dbReference type="SMART" id="SM00947">
    <property type="entry name" value="Pro_CA"/>
    <property type="match status" value="1"/>
</dbReference>
<dbReference type="InterPro" id="IPR006311">
    <property type="entry name" value="TAT_signal"/>
</dbReference>
<proteinExistence type="inferred from homology"/>
<dbReference type="PROSITE" id="PS51318">
    <property type="entry name" value="TAT"/>
    <property type="match status" value="1"/>
</dbReference>
<feature type="chain" id="PRO_5046228827" evidence="4">
    <location>
        <begin position="32"/>
        <end position="248"/>
    </location>
</feature>
<dbReference type="GO" id="GO:0004089">
    <property type="term" value="F:carbonate dehydratase activity"/>
    <property type="evidence" value="ECO:0007669"/>
    <property type="project" value="UniProtKB-EC"/>
</dbReference>
<dbReference type="PANTHER" id="PTHR11002">
    <property type="entry name" value="CARBONIC ANHYDRASE"/>
    <property type="match status" value="1"/>
</dbReference>
<evidence type="ECO:0000256" key="1">
    <source>
        <dbReference type="ARBA" id="ARBA00006217"/>
    </source>
</evidence>
<accession>A0ABS5AEE0</accession>
<comment type="similarity">
    <text evidence="1">Belongs to the beta-class carbonic anhydrase family.</text>
</comment>
<dbReference type="SUPFAM" id="SSF53056">
    <property type="entry name" value="beta-carbonic anhydrase, cab"/>
    <property type="match status" value="1"/>
</dbReference>
<reference evidence="5 6" key="1">
    <citation type="submission" date="2021-03" db="EMBL/GenBank/DDBJ databases">
        <title>Sequencing the genomes of 1000 actinobacteria strains.</title>
        <authorList>
            <person name="Klenk H.-P."/>
        </authorList>
    </citation>
    <scope>NUCLEOTIDE SEQUENCE [LARGE SCALE GENOMIC DNA]</scope>
    <source>
        <strain evidence="5 6">DSM 44580</strain>
    </source>
</reference>
<evidence type="ECO:0000256" key="4">
    <source>
        <dbReference type="SAM" id="SignalP"/>
    </source>
</evidence>
<dbReference type="Gene3D" id="3.40.1050.10">
    <property type="entry name" value="Carbonic anhydrase"/>
    <property type="match status" value="1"/>
</dbReference>
<evidence type="ECO:0000256" key="3">
    <source>
        <dbReference type="SAM" id="MobiDB-lite"/>
    </source>
</evidence>
<keyword evidence="6" id="KW-1185">Reference proteome</keyword>
<keyword evidence="5" id="KW-0456">Lyase</keyword>
<evidence type="ECO:0000313" key="5">
    <source>
        <dbReference type="EMBL" id="MBP2474952.1"/>
    </source>
</evidence>
<keyword evidence="4" id="KW-0732">Signal</keyword>
<comment type="caution">
    <text evidence="5">The sequence shown here is derived from an EMBL/GenBank/DDBJ whole genome shotgun (WGS) entry which is preliminary data.</text>
</comment>
<feature type="region of interest" description="Disordered" evidence="3">
    <location>
        <begin position="33"/>
        <end position="58"/>
    </location>
</feature>
<dbReference type="EC" id="4.2.1.1" evidence="5"/>
<dbReference type="InterPro" id="IPR036874">
    <property type="entry name" value="Carbonic_anhydrase_sf"/>
</dbReference>
<evidence type="ECO:0000256" key="2">
    <source>
        <dbReference type="ARBA" id="ARBA00024993"/>
    </source>
</evidence>
<sequence>MSNPTSGTATRRTMLRGLAIGGLALTAGACAAQGQSQPPATSTSATPPVAPQNLPKTPDDALKRLLAGNERLIANRVPHAQSLEQIRQHATGQAPYAQVFGCADSRVPVEVVFDEDFGDVFVTRTAGNVLSDPTTGTIEYGVVALNTPLIMVLGHQTCGAVKAAVDAAKDPAKLPTGALGNLVSALVPAARQGLERGGDVYAAALEAHIRSVVATLQANPVLAKPIAEGKLKVVGASYDLSTAKVTLY</sequence>
<evidence type="ECO:0000313" key="6">
    <source>
        <dbReference type="Proteomes" id="UP001519363"/>
    </source>
</evidence>
<dbReference type="EMBL" id="JAGIOO010000001">
    <property type="protein sequence ID" value="MBP2474952.1"/>
    <property type="molecule type" value="Genomic_DNA"/>
</dbReference>
<dbReference type="Pfam" id="PF00484">
    <property type="entry name" value="Pro_CA"/>
    <property type="match status" value="1"/>
</dbReference>
<comment type="function">
    <text evidence="2">Catalyzes the reversible hydration of carbon dioxide to form bicarbonate.</text>
</comment>
<organism evidence="5 6">
    <name type="scientific">Crossiella equi</name>
    <dbReference type="NCBI Taxonomy" id="130796"/>
    <lineage>
        <taxon>Bacteria</taxon>
        <taxon>Bacillati</taxon>
        <taxon>Actinomycetota</taxon>
        <taxon>Actinomycetes</taxon>
        <taxon>Pseudonocardiales</taxon>
        <taxon>Pseudonocardiaceae</taxon>
        <taxon>Crossiella</taxon>
    </lineage>
</organism>
<protein>
    <submittedName>
        <fullName evidence="5">Carbonic anhydrase</fullName>
        <ecNumber evidence="5">4.2.1.1</ecNumber>
    </submittedName>
</protein>
<dbReference type="RefSeq" id="WP_086782136.1">
    <property type="nucleotide sequence ID" value="NZ_JAGIOO010000001.1"/>
</dbReference>
<name>A0ABS5AEE0_9PSEU</name>